<comment type="similarity">
    <text evidence="1">Belongs to the peptidase U62 family.</text>
</comment>
<evidence type="ECO:0000259" key="7">
    <source>
        <dbReference type="Pfam" id="PF19290"/>
    </source>
</evidence>
<accession>A0A378MTW0</accession>
<dbReference type="NCBIfam" id="NF008006">
    <property type="entry name" value="PRK10735.1"/>
    <property type="match status" value="1"/>
</dbReference>
<dbReference type="Proteomes" id="UP000254802">
    <property type="component" value="Unassembled WGS sequence"/>
</dbReference>
<dbReference type="EMBL" id="UGPN01000002">
    <property type="protein sequence ID" value="STY59534.1"/>
    <property type="molecule type" value="Genomic_DNA"/>
</dbReference>
<keyword evidence="2 8" id="KW-0645">Protease</keyword>
<feature type="domain" description="Metalloprotease TldD/E central" evidence="7">
    <location>
        <begin position="124"/>
        <end position="238"/>
    </location>
</feature>
<evidence type="ECO:0000259" key="6">
    <source>
        <dbReference type="Pfam" id="PF19289"/>
    </source>
</evidence>
<dbReference type="PIRSF" id="PIRSF004919">
    <property type="entry name" value="TldD"/>
    <property type="match status" value="1"/>
</dbReference>
<gene>
    <name evidence="8" type="primary">tldD</name>
    <name evidence="8" type="ORF">NCTC10638_00705</name>
</gene>
<feature type="domain" description="Metalloprotease TldD/E C-terminal" evidence="6">
    <location>
        <begin position="246"/>
        <end position="478"/>
    </location>
</feature>
<organism evidence="8 9">
    <name type="scientific">Mannheimia haemolytica</name>
    <name type="common">Pasteurella haemolytica</name>
    <dbReference type="NCBI Taxonomy" id="75985"/>
    <lineage>
        <taxon>Bacteria</taxon>
        <taxon>Pseudomonadati</taxon>
        <taxon>Pseudomonadota</taxon>
        <taxon>Gammaproteobacteria</taxon>
        <taxon>Pasteurellales</taxon>
        <taxon>Pasteurellaceae</taxon>
        <taxon>Mannheimia</taxon>
    </lineage>
</organism>
<dbReference type="Gene3D" id="3.30.2290.10">
    <property type="entry name" value="PmbA/TldD superfamily"/>
    <property type="match status" value="1"/>
</dbReference>
<feature type="domain" description="Metalloprotease TldD/E N-terminal" evidence="5">
    <location>
        <begin position="35"/>
        <end position="98"/>
    </location>
</feature>
<dbReference type="Pfam" id="PF01523">
    <property type="entry name" value="PmbA_TldD_1st"/>
    <property type="match status" value="1"/>
</dbReference>
<dbReference type="InterPro" id="IPR045570">
    <property type="entry name" value="Metalloprtase-TldD/E_cen_dom"/>
</dbReference>
<sequence length="510" mass="55114">MLNQVSNSLLAPSGLELSHLTQVLDHFSGRHIDYADLYFQLSQDESWSLEDSIIKEGGFYIDRGFGVRAISGEKTGFAYADQITLKQLEQCAAAARSISPTSGQLSVKNFKKTTACSRYPAINPLETISREQKVELLHLVDKTARMADPRVIQVNANLSAVYEEMLVAATDGTLAADIRPLVRLSVSVLVEQNGKRERGSAGAGGRFGLDWFLAPSETGFSRAESLTKEAVRQALVNLTAIPAPAGTMPIVLGAGWPGILLHEAVGHGLEGDFNRKESSLFSGKIGQMVTSELCTIVDDGTVPNMRGSITVDDEGVPSQRNALIENGILKGYMQDKLNAHLMGVAPTGNGRRESYAHLPMPRMTNTYLTEGNHEFEEMIESVEYGLYAPHFSGGQVDITSGKFVFSTAEAYLIEKGKITKPVTGATLIGSGIEAMQQVSMVGKKMELDPGIGTCGKEGQSVPVGVGQPTVKLDKITVGEEGNLSPFAKYKENITACSDKRKTKWLGYKFV</sequence>
<evidence type="ECO:0000256" key="3">
    <source>
        <dbReference type="ARBA" id="ARBA00022801"/>
    </source>
</evidence>
<proteinExistence type="inferred from homology"/>
<evidence type="ECO:0000313" key="8">
    <source>
        <dbReference type="EMBL" id="STY59534.1"/>
    </source>
</evidence>
<dbReference type="InterPro" id="IPR051463">
    <property type="entry name" value="Peptidase_U62_metallo"/>
</dbReference>
<evidence type="ECO:0000256" key="2">
    <source>
        <dbReference type="ARBA" id="ARBA00022670"/>
    </source>
</evidence>
<dbReference type="InterPro" id="IPR036059">
    <property type="entry name" value="TldD/PmbA_sf"/>
</dbReference>
<dbReference type="GO" id="GO:0005829">
    <property type="term" value="C:cytosol"/>
    <property type="evidence" value="ECO:0007669"/>
    <property type="project" value="TreeGrafter"/>
</dbReference>
<dbReference type="PANTHER" id="PTHR30624">
    <property type="entry name" value="UNCHARACTERIZED PROTEIN TLDD AND PMBA"/>
    <property type="match status" value="1"/>
</dbReference>
<dbReference type="InterPro" id="IPR025502">
    <property type="entry name" value="TldD"/>
</dbReference>
<protein>
    <submittedName>
        <fullName evidence="8">Protease TldD</fullName>
    </submittedName>
</protein>
<dbReference type="InterPro" id="IPR045569">
    <property type="entry name" value="Metalloprtase-TldD/E_C"/>
</dbReference>
<dbReference type="SUPFAM" id="SSF111283">
    <property type="entry name" value="Putative modulator of DNA gyrase, PmbA/TldD"/>
    <property type="match status" value="1"/>
</dbReference>
<evidence type="ECO:0000256" key="4">
    <source>
        <dbReference type="ARBA" id="ARBA00023049"/>
    </source>
</evidence>
<dbReference type="PANTHER" id="PTHR30624:SF4">
    <property type="entry name" value="METALLOPROTEASE TLDD"/>
    <property type="match status" value="1"/>
</dbReference>
<evidence type="ECO:0000259" key="5">
    <source>
        <dbReference type="Pfam" id="PF01523"/>
    </source>
</evidence>
<dbReference type="Pfam" id="PF19290">
    <property type="entry name" value="PmbA_TldD_2nd"/>
    <property type="match status" value="1"/>
</dbReference>
<dbReference type="AlphaFoldDB" id="A0A378MTW0"/>
<evidence type="ECO:0000313" key="9">
    <source>
        <dbReference type="Proteomes" id="UP000254802"/>
    </source>
</evidence>
<dbReference type="GO" id="GO:0006508">
    <property type="term" value="P:proteolysis"/>
    <property type="evidence" value="ECO:0007669"/>
    <property type="project" value="UniProtKB-KW"/>
</dbReference>
<dbReference type="Pfam" id="PF19289">
    <property type="entry name" value="PmbA_TldD_3rd"/>
    <property type="match status" value="1"/>
</dbReference>
<dbReference type="InterPro" id="IPR035068">
    <property type="entry name" value="TldD/PmbA_N"/>
</dbReference>
<keyword evidence="4" id="KW-0482">Metalloprotease</keyword>
<evidence type="ECO:0000256" key="1">
    <source>
        <dbReference type="ARBA" id="ARBA00005836"/>
    </source>
</evidence>
<reference evidence="8 9" key="1">
    <citation type="submission" date="2018-06" db="EMBL/GenBank/DDBJ databases">
        <authorList>
            <consortium name="Pathogen Informatics"/>
            <person name="Doyle S."/>
        </authorList>
    </citation>
    <scope>NUCLEOTIDE SEQUENCE [LARGE SCALE GENOMIC DNA]</scope>
    <source>
        <strain evidence="8 9">NCTC10638</strain>
    </source>
</reference>
<dbReference type="STRING" id="75985.WC39_00795"/>
<dbReference type="GO" id="GO:0008237">
    <property type="term" value="F:metallopeptidase activity"/>
    <property type="evidence" value="ECO:0007669"/>
    <property type="project" value="UniProtKB-KW"/>
</dbReference>
<keyword evidence="3" id="KW-0378">Hydrolase</keyword>
<name>A0A378MTW0_MANHA</name>
<dbReference type="InterPro" id="IPR002510">
    <property type="entry name" value="Metalloprtase-TldD/E_N"/>
</dbReference>